<feature type="compositionally biased region" description="Basic and acidic residues" evidence="1">
    <location>
        <begin position="10"/>
        <end position="21"/>
    </location>
</feature>
<dbReference type="Ensembl" id="ENSNVIT00000009152.1">
    <property type="protein sequence ID" value="ENSNVIP00000007811.1"/>
    <property type="gene ID" value="ENSNVIG00000006180.1"/>
</dbReference>
<keyword evidence="4" id="KW-1185">Reference proteome</keyword>
<dbReference type="PANTHER" id="PTHR14112:SF1">
    <property type="entry name" value="KRAB-RELATED DOMAIN-CONTAINING PROTEIN"/>
    <property type="match status" value="1"/>
</dbReference>
<organism evidence="3 4">
    <name type="scientific">Neovison vison</name>
    <name type="common">American mink</name>
    <name type="synonym">Mustela vison</name>
    <dbReference type="NCBI Taxonomy" id="452646"/>
    <lineage>
        <taxon>Eukaryota</taxon>
        <taxon>Metazoa</taxon>
        <taxon>Chordata</taxon>
        <taxon>Craniata</taxon>
        <taxon>Vertebrata</taxon>
        <taxon>Euteleostomi</taxon>
        <taxon>Mammalia</taxon>
        <taxon>Eutheria</taxon>
        <taxon>Laurasiatheria</taxon>
        <taxon>Carnivora</taxon>
        <taxon>Caniformia</taxon>
        <taxon>Musteloidea</taxon>
        <taxon>Mustelidae</taxon>
        <taxon>Mustelinae</taxon>
        <taxon>Neogale</taxon>
    </lineage>
</organism>
<dbReference type="InterPro" id="IPR036051">
    <property type="entry name" value="KRAB_dom_sf"/>
</dbReference>
<dbReference type="SMART" id="SM00349">
    <property type="entry name" value="KRAB"/>
    <property type="match status" value="1"/>
</dbReference>
<dbReference type="GO" id="GO:0005634">
    <property type="term" value="C:nucleus"/>
    <property type="evidence" value="ECO:0007669"/>
    <property type="project" value="InterPro"/>
</dbReference>
<dbReference type="SUPFAM" id="SSF109640">
    <property type="entry name" value="KRAB domain (Kruppel-associated box)"/>
    <property type="match status" value="1"/>
</dbReference>
<dbReference type="Pfam" id="PF09514">
    <property type="entry name" value="SSXRD"/>
    <property type="match status" value="1"/>
</dbReference>
<dbReference type="InterPro" id="IPR019041">
    <property type="entry name" value="SSXRD_motif"/>
</dbReference>
<dbReference type="PROSITE" id="PS50806">
    <property type="entry name" value="KRAB_RELATED"/>
    <property type="match status" value="1"/>
</dbReference>
<proteinExistence type="predicted"/>
<name>A0A8C7AFR4_NEOVI</name>
<evidence type="ECO:0000313" key="4">
    <source>
        <dbReference type="Proteomes" id="UP000694425"/>
    </source>
</evidence>
<dbReference type="InterPro" id="IPR001909">
    <property type="entry name" value="KRAB"/>
</dbReference>
<feature type="domain" description="KRAB-related" evidence="2">
    <location>
        <begin position="20"/>
        <end position="85"/>
    </location>
</feature>
<accession>A0A8C7AFR4</accession>
<reference evidence="3" key="2">
    <citation type="submission" date="2025-09" db="UniProtKB">
        <authorList>
            <consortium name="Ensembl"/>
        </authorList>
    </citation>
    <scope>IDENTIFICATION</scope>
</reference>
<dbReference type="Pfam" id="PF01352">
    <property type="entry name" value="KRAB"/>
    <property type="match status" value="1"/>
</dbReference>
<dbReference type="PANTHER" id="PTHR14112">
    <property type="entry name" value="SYNOVIAL SARCOMA, X MEMBER"/>
    <property type="match status" value="1"/>
</dbReference>
<evidence type="ECO:0000313" key="3">
    <source>
        <dbReference type="Ensembl" id="ENSNVIP00000007811.1"/>
    </source>
</evidence>
<dbReference type="GeneTree" id="ENSGT00390000012484"/>
<reference evidence="3" key="1">
    <citation type="submission" date="2025-08" db="UniProtKB">
        <authorList>
            <consortium name="Ensembl"/>
        </authorList>
    </citation>
    <scope>IDENTIFICATION</scope>
</reference>
<dbReference type="Proteomes" id="UP000694425">
    <property type="component" value="Unplaced"/>
</dbReference>
<dbReference type="Gene3D" id="6.10.140.140">
    <property type="match status" value="1"/>
</dbReference>
<evidence type="ECO:0000259" key="2">
    <source>
        <dbReference type="PROSITE" id="PS50806"/>
    </source>
</evidence>
<dbReference type="InterPro" id="IPR003655">
    <property type="entry name" value="aKRAB"/>
</dbReference>
<feature type="region of interest" description="Disordered" evidence="1">
    <location>
        <begin position="1"/>
        <end position="21"/>
    </location>
</feature>
<evidence type="ECO:0000256" key="1">
    <source>
        <dbReference type="SAM" id="MobiDB-lite"/>
    </source>
</evidence>
<protein>
    <recommendedName>
        <fullName evidence="2">KRAB-related domain-containing protein</fullName>
    </recommendedName>
</protein>
<dbReference type="AlphaFoldDB" id="A0A8C7AFR4"/>
<sequence>MNKGSSFAKNSKEDTQKSEKKCKAFKDISKYFSKEEWAKLGYSDKITYVYMKRNYDTMTSLGNRKATLPAFMCPKKRAMKSNGRDSDDDQNENQGDQKRKFQLAFGVYQCGSNISASRSQNMGKTGYVEYLCALGKEQASPYLGKQRLTLPSPSGPPIYQLFLTVGSRKLMNSVWAYRLRERKTLIVYEEISDPEEDD</sequence>
<dbReference type="GO" id="GO:0006355">
    <property type="term" value="P:regulation of DNA-templated transcription"/>
    <property type="evidence" value="ECO:0007669"/>
    <property type="project" value="InterPro"/>
</dbReference>